<dbReference type="Pfam" id="PF04542">
    <property type="entry name" value="Sigma70_r2"/>
    <property type="match status" value="1"/>
</dbReference>
<evidence type="ECO:0000259" key="5">
    <source>
        <dbReference type="Pfam" id="PF04542"/>
    </source>
</evidence>
<dbReference type="PANTHER" id="PTHR43133">
    <property type="entry name" value="RNA POLYMERASE ECF-TYPE SIGMA FACTO"/>
    <property type="match status" value="1"/>
</dbReference>
<dbReference type="InterPro" id="IPR039425">
    <property type="entry name" value="RNA_pol_sigma-70-like"/>
</dbReference>
<evidence type="ECO:0000256" key="2">
    <source>
        <dbReference type="ARBA" id="ARBA00023015"/>
    </source>
</evidence>
<name>A0A6I6JR78_9BACT</name>
<evidence type="ECO:0000256" key="3">
    <source>
        <dbReference type="ARBA" id="ARBA00023082"/>
    </source>
</evidence>
<dbReference type="KEGG" id="mcos:GM418_08580"/>
<dbReference type="PANTHER" id="PTHR43133:SF46">
    <property type="entry name" value="RNA POLYMERASE SIGMA-70 FACTOR ECF SUBFAMILY"/>
    <property type="match status" value="1"/>
</dbReference>
<evidence type="ECO:0000259" key="6">
    <source>
        <dbReference type="Pfam" id="PF08281"/>
    </source>
</evidence>
<feature type="domain" description="RNA polymerase sigma-70 region 2" evidence="5">
    <location>
        <begin position="30"/>
        <end position="96"/>
    </location>
</feature>
<dbReference type="InterPro" id="IPR036388">
    <property type="entry name" value="WH-like_DNA-bd_sf"/>
</dbReference>
<evidence type="ECO:0000256" key="1">
    <source>
        <dbReference type="ARBA" id="ARBA00010641"/>
    </source>
</evidence>
<dbReference type="SUPFAM" id="SSF88659">
    <property type="entry name" value="Sigma3 and sigma4 domains of RNA polymerase sigma factors"/>
    <property type="match status" value="1"/>
</dbReference>
<dbReference type="SUPFAM" id="SSF88946">
    <property type="entry name" value="Sigma2 domain of RNA polymerase sigma factors"/>
    <property type="match status" value="1"/>
</dbReference>
<protein>
    <submittedName>
        <fullName evidence="7">Sigma-70 family RNA polymerase sigma factor</fullName>
    </submittedName>
</protein>
<keyword evidence="8" id="KW-1185">Reference proteome</keyword>
<evidence type="ECO:0000313" key="8">
    <source>
        <dbReference type="Proteomes" id="UP000428260"/>
    </source>
</evidence>
<dbReference type="Gene3D" id="1.10.10.10">
    <property type="entry name" value="Winged helix-like DNA-binding domain superfamily/Winged helix DNA-binding domain"/>
    <property type="match status" value="1"/>
</dbReference>
<dbReference type="CDD" id="cd06171">
    <property type="entry name" value="Sigma70_r4"/>
    <property type="match status" value="1"/>
</dbReference>
<dbReference type="AlphaFoldDB" id="A0A6I6JR78"/>
<dbReference type="InterPro" id="IPR013324">
    <property type="entry name" value="RNA_pol_sigma_r3/r4-like"/>
</dbReference>
<dbReference type="InterPro" id="IPR007627">
    <property type="entry name" value="RNA_pol_sigma70_r2"/>
</dbReference>
<dbReference type="GO" id="GO:0006352">
    <property type="term" value="P:DNA-templated transcription initiation"/>
    <property type="evidence" value="ECO:0007669"/>
    <property type="project" value="InterPro"/>
</dbReference>
<dbReference type="EMBL" id="CP046401">
    <property type="protein sequence ID" value="QGY43709.1"/>
    <property type="molecule type" value="Genomic_DNA"/>
</dbReference>
<dbReference type="Gene3D" id="1.10.1740.10">
    <property type="match status" value="1"/>
</dbReference>
<keyword evidence="4" id="KW-0804">Transcription</keyword>
<reference evidence="7 8" key="1">
    <citation type="submission" date="2019-11" db="EMBL/GenBank/DDBJ databases">
        <authorList>
            <person name="Zheng R.K."/>
            <person name="Sun C.M."/>
        </authorList>
    </citation>
    <scope>NUCLEOTIDE SEQUENCE [LARGE SCALE GENOMIC DNA]</scope>
    <source>
        <strain evidence="7 8">WC007</strain>
    </source>
</reference>
<comment type="similarity">
    <text evidence="1">Belongs to the sigma-70 factor family. ECF subfamily.</text>
</comment>
<gene>
    <name evidence="7" type="ORF">GM418_08580</name>
</gene>
<dbReference type="InterPro" id="IPR013249">
    <property type="entry name" value="RNA_pol_sigma70_r4_t2"/>
</dbReference>
<keyword evidence="3" id="KW-0731">Sigma factor</keyword>
<dbReference type="GO" id="GO:0003677">
    <property type="term" value="F:DNA binding"/>
    <property type="evidence" value="ECO:0007669"/>
    <property type="project" value="InterPro"/>
</dbReference>
<feature type="domain" description="RNA polymerase sigma factor 70 region 4 type 2" evidence="6">
    <location>
        <begin position="124"/>
        <end position="175"/>
    </location>
</feature>
<accession>A0A6I6JR78</accession>
<sequence>MTILKIAGNGNEIQLVRLCKRGSTKAQFKLYKLYSKAMFNIAVRMTNNSELAEDILQDAFIKAFSDIARLKDERAFGGWLKRIVINRCIDVMRKERFFIKNLEIVSDRHFEITDEVNEEFDPEIVHHFIKKLPEGARQILVMRALEGYKHAEIGEQLGVSESTVKTQFFRAKQLLGKMISEANENENRKIFRTEQIKA</sequence>
<dbReference type="NCBIfam" id="TIGR02937">
    <property type="entry name" value="sigma70-ECF"/>
    <property type="match status" value="1"/>
</dbReference>
<dbReference type="GO" id="GO:0016987">
    <property type="term" value="F:sigma factor activity"/>
    <property type="evidence" value="ECO:0007669"/>
    <property type="project" value="UniProtKB-KW"/>
</dbReference>
<proteinExistence type="inferred from homology"/>
<dbReference type="InterPro" id="IPR013325">
    <property type="entry name" value="RNA_pol_sigma_r2"/>
</dbReference>
<organism evidence="7 8">
    <name type="scientific">Maribellus comscasis</name>
    <dbReference type="NCBI Taxonomy" id="2681766"/>
    <lineage>
        <taxon>Bacteria</taxon>
        <taxon>Pseudomonadati</taxon>
        <taxon>Bacteroidota</taxon>
        <taxon>Bacteroidia</taxon>
        <taxon>Marinilabiliales</taxon>
        <taxon>Prolixibacteraceae</taxon>
        <taxon>Maribellus</taxon>
    </lineage>
</organism>
<evidence type="ECO:0000256" key="4">
    <source>
        <dbReference type="ARBA" id="ARBA00023163"/>
    </source>
</evidence>
<dbReference type="InterPro" id="IPR014284">
    <property type="entry name" value="RNA_pol_sigma-70_dom"/>
</dbReference>
<evidence type="ECO:0000313" key="7">
    <source>
        <dbReference type="EMBL" id="QGY43709.1"/>
    </source>
</evidence>
<dbReference type="Proteomes" id="UP000428260">
    <property type="component" value="Chromosome"/>
</dbReference>
<dbReference type="Pfam" id="PF08281">
    <property type="entry name" value="Sigma70_r4_2"/>
    <property type="match status" value="1"/>
</dbReference>
<keyword evidence="2" id="KW-0805">Transcription regulation</keyword>